<dbReference type="Gene3D" id="3.40.640.10">
    <property type="entry name" value="Type I PLP-dependent aspartate aminotransferase-like (Major domain)"/>
    <property type="match status" value="1"/>
</dbReference>
<dbReference type="UniPathway" id="UPA00251">
    <property type="reaction ID" value="UER00317"/>
</dbReference>
<evidence type="ECO:0000256" key="8">
    <source>
        <dbReference type="ARBA" id="ARBA00023244"/>
    </source>
</evidence>
<keyword evidence="11" id="KW-1185">Reference proteome</keyword>
<dbReference type="AlphaFoldDB" id="A0A2K8N4N3"/>
<dbReference type="NCBIfam" id="NF000818">
    <property type="entry name" value="PRK00062.1"/>
    <property type="match status" value="1"/>
</dbReference>
<keyword evidence="6 9" id="KW-0663">Pyridoxal phosphate</keyword>
<reference evidence="11" key="1">
    <citation type="submission" date="2017-11" db="EMBL/GenBank/DDBJ databases">
        <title>Complete Genome Sequence of Kyrpidia sp. Strain EA-1, a thermophilic, hydrogen-oxidizing Bacterium, isolated from the Azores.</title>
        <authorList>
            <person name="Reiner J.E."/>
            <person name="Lapp C.J."/>
            <person name="Bunk B."/>
            <person name="Gescher J."/>
        </authorList>
    </citation>
    <scope>NUCLEOTIDE SEQUENCE [LARGE SCALE GENOMIC DNA]</scope>
    <source>
        <strain evidence="11">EA-1</strain>
    </source>
</reference>
<evidence type="ECO:0000256" key="7">
    <source>
        <dbReference type="ARBA" id="ARBA00023235"/>
    </source>
</evidence>
<evidence type="ECO:0000313" key="11">
    <source>
        <dbReference type="Proteomes" id="UP000231932"/>
    </source>
</evidence>
<organism evidence="10 11">
    <name type="scientific">Kyrpidia spormannii</name>
    <dbReference type="NCBI Taxonomy" id="2055160"/>
    <lineage>
        <taxon>Bacteria</taxon>
        <taxon>Bacillati</taxon>
        <taxon>Bacillota</taxon>
        <taxon>Bacilli</taxon>
        <taxon>Bacillales</taxon>
        <taxon>Alicyclobacillaceae</taxon>
        <taxon>Kyrpidia</taxon>
    </lineage>
</organism>
<dbReference type="NCBIfam" id="TIGR00713">
    <property type="entry name" value="hemL"/>
    <property type="match status" value="1"/>
</dbReference>
<sequence length="428" mass="46035">MFQGTTRSERAYEAAQKVMPGGVNSPVRAFHAVEGPPVFMAEGRGSHLIDIDGNEYIDYCLSWGPLILGHAHPDVVRAITETAARGTSFGAPTLLETELAERVCQLMPSVEVVRMVNSGTEATMSALRVARAYTRRDRVVKFIGCYHGHGDSFLVKAGSGVATLGLPDSPGVPEGVTANTIALPYNDLDAVRDTFAKVGEGIAAVIVEPVPGNMGLVLPRAGFLEGLREITREYGALLIFDEVMTGFRVARGGAQERFGIDPDLTTFGKVIGGGLPVGAFGGKRSIMELVAPAGPVYQAGTLSGNPLAMAAGLATLSHLNEDVYRRFEEMSKRLVDGLVEAARETGIPVYAAASGSMYGFYFSEEPVVDYESAKRADGRRFAKYHRLMLERGVYLPPAQLEARFLSTAHSDADLDRTLEAHRNALKRL</sequence>
<dbReference type="FunFam" id="3.40.640.10:FF:000021">
    <property type="entry name" value="Glutamate-1-semialdehyde 2,1-aminomutase"/>
    <property type="match status" value="1"/>
</dbReference>
<dbReference type="Pfam" id="PF00202">
    <property type="entry name" value="Aminotran_3"/>
    <property type="match status" value="1"/>
</dbReference>
<evidence type="ECO:0000313" key="10">
    <source>
        <dbReference type="EMBL" id="ATY84339.1"/>
    </source>
</evidence>
<dbReference type="HAMAP" id="MF_00375">
    <property type="entry name" value="HemL_aminotrans_3"/>
    <property type="match status" value="1"/>
</dbReference>
<dbReference type="Proteomes" id="UP000231932">
    <property type="component" value="Chromosome"/>
</dbReference>
<dbReference type="PANTHER" id="PTHR43713:SF3">
    <property type="entry name" value="GLUTAMATE-1-SEMIALDEHYDE 2,1-AMINOMUTASE 1, CHLOROPLASTIC-RELATED"/>
    <property type="match status" value="1"/>
</dbReference>
<dbReference type="RefSeq" id="WP_100667163.1">
    <property type="nucleotide sequence ID" value="NZ_CP024955.1"/>
</dbReference>
<dbReference type="EC" id="5.4.3.8" evidence="9"/>
<evidence type="ECO:0000256" key="9">
    <source>
        <dbReference type="HAMAP-Rule" id="MF_00375"/>
    </source>
</evidence>
<comment type="pathway">
    <text evidence="3">Porphyrin-containing compound metabolism; protoporphyrin-IX biosynthesis; 5-aminolevulinate from L-glutamyl-tRNA(Glu): step 2/2.</text>
</comment>
<proteinExistence type="inferred from homology"/>
<comment type="catalytic activity">
    <reaction evidence="1 9">
        <text>(S)-4-amino-5-oxopentanoate = 5-aminolevulinate</text>
        <dbReference type="Rhea" id="RHEA:14265"/>
        <dbReference type="ChEBI" id="CHEBI:57501"/>
        <dbReference type="ChEBI" id="CHEBI:356416"/>
        <dbReference type="EC" id="5.4.3.8"/>
    </reaction>
</comment>
<evidence type="ECO:0000256" key="3">
    <source>
        <dbReference type="ARBA" id="ARBA00004819"/>
    </source>
</evidence>
<accession>A0A2K8N4N3</accession>
<dbReference type="InterPro" id="IPR049704">
    <property type="entry name" value="Aminotrans_3_PPA_site"/>
</dbReference>
<comment type="cofactor">
    <cofactor evidence="2 9">
        <name>pyridoxal 5'-phosphate</name>
        <dbReference type="ChEBI" id="CHEBI:597326"/>
    </cofactor>
</comment>
<dbReference type="OrthoDB" id="9807885at2"/>
<dbReference type="GO" id="GO:0030170">
    <property type="term" value="F:pyridoxal phosphate binding"/>
    <property type="evidence" value="ECO:0007669"/>
    <property type="project" value="InterPro"/>
</dbReference>
<keyword evidence="7 9" id="KW-0413">Isomerase</keyword>
<dbReference type="KEGG" id="kyr:CVV65_04735"/>
<dbReference type="InterPro" id="IPR004639">
    <property type="entry name" value="4pyrrol_synth_GluAld_NH2Trfase"/>
</dbReference>
<feature type="modified residue" description="N6-(pyridoxal phosphate)lysine" evidence="9">
    <location>
        <position position="269"/>
    </location>
</feature>
<comment type="subcellular location">
    <subcellularLocation>
        <location evidence="9">Cytoplasm</location>
    </subcellularLocation>
</comment>
<dbReference type="GO" id="GO:0008483">
    <property type="term" value="F:transaminase activity"/>
    <property type="evidence" value="ECO:0007669"/>
    <property type="project" value="InterPro"/>
</dbReference>
<keyword evidence="8 9" id="KW-0627">Porphyrin biosynthesis</keyword>
<dbReference type="InterPro" id="IPR005814">
    <property type="entry name" value="Aminotrans_3"/>
</dbReference>
<dbReference type="PROSITE" id="PS00600">
    <property type="entry name" value="AA_TRANSFER_CLASS_3"/>
    <property type="match status" value="1"/>
</dbReference>
<dbReference type="GO" id="GO:0005737">
    <property type="term" value="C:cytoplasm"/>
    <property type="evidence" value="ECO:0007669"/>
    <property type="project" value="UniProtKB-SubCell"/>
</dbReference>
<dbReference type="CDD" id="cd00610">
    <property type="entry name" value="OAT_like"/>
    <property type="match status" value="1"/>
</dbReference>
<dbReference type="GO" id="GO:0006782">
    <property type="term" value="P:protoporphyrinogen IX biosynthetic process"/>
    <property type="evidence" value="ECO:0007669"/>
    <property type="project" value="UniProtKB-UniRule"/>
</dbReference>
<evidence type="ECO:0000256" key="4">
    <source>
        <dbReference type="ARBA" id="ARBA00008981"/>
    </source>
</evidence>
<gene>
    <name evidence="9 10" type="primary">hemL</name>
    <name evidence="10" type="ORF">CVV65_04735</name>
</gene>
<evidence type="ECO:0000256" key="2">
    <source>
        <dbReference type="ARBA" id="ARBA00001933"/>
    </source>
</evidence>
<dbReference type="GO" id="GO:0042286">
    <property type="term" value="F:glutamate-1-semialdehyde 2,1-aminomutase activity"/>
    <property type="evidence" value="ECO:0007669"/>
    <property type="project" value="UniProtKB-UniRule"/>
</dbReference>
<dbReference type="Gene3D" id="3.90.1150.10">
    <property type="entry name" value="Aspartate Aminotransferase, domain 1"/>
    <property type="match status" value="1"/>
</dbReference>
<evidence type="ECO:0000256" key="1">
    <source>
        <dbReference type="ARBA" id="ARBA00001579"/>
    </source>
</evidence>
<dbReference type="SUPFAM" id="SSF53383">
    <property type="entry name" value="PLP-dependent transferases"/>
    <property type="match status" value="1"/>
</dbReference>
<name>A0A2K8N4N3_9BACL</name>
<evidence type="ECO:0000256" key="6">
    <source>
        <dbReference type="ARBA" id="ARBA00022898"/>
    </source>
</evidence>
<dbReference type="PANTHER" id="PTHR43713">
    <property type="entry name" value="GLUTAMATE-1-SEMIALDEHYDE 2,1-AMINOMUTASE"/>
    <property type="match status" value="1"/>
</dbReference>
<evidence type="ECO:0000256" key="5">
    <source>
        <dbReference type="ARBA" id="ARBA00022490"/>
    </source>
</evidence>
<dbReference type="InterPro" id="IPR015422">
    <property type="entry name" value="PyrdxlP-dep_Trfase_small"/>
</dbReference>
<keyword evidence="5 9" id="KW-0963">Cytoplasm</keyword>
<comment type="subunit">
    <text evidence="9">Homodimer.</text>
</comment>
<protein>
    <recommendedName>
        <fullName evidence="9">Glutamate-1-semialdehyde 2,1-aminomutase</fullName>
        <shortName evidence="9">GSA</shortName>
        <ecNumber evidence="9">5.4.3.8</ecNumber>
    </recommendedName>
    <alternativeName>
        <fullName evidence="9">Glutamate-1-semialdehyde aminotransferase</fullName>
        <shortName evidence="9">GSA-AT</shortName>
    </alternativeName>
</protein>
<dbReference type="EMBL" id="CP024955">
    <property type="protein sequence ID" value="ATY84339.1"/>
    <property type="molecule type" value="Genomic_DNA"/>
</dbReference>
<dbReference type="InterPro" id="IPR015421">
    <property type="entry name" value="PyrdxlP-dep_Trfase_major"/>
</dbReference>
<dbReference type="InterPro" id="IPR015424">
    <property type="entry name" value="PyrdxlP-dep_Trfase"/>
</dbReference>
<comment type="similarity">
    <text evidence="4 9">Belongs to the class-III pyridoxal-phosphate-dependent aminotransferase family. HemL subfamily.</text>
</comment>